<dbReference type="Proteomes" id="UP000325313">
    <property type="component" value="Unassembled WGS sequence"/>
</dbReference>
<dbReference type="AlphaFoldDB" id="A0A5B0S120"/>
<proteinExistence type="predicted"/>
<protein>
    <submittedName>
        <fullName evidence="1">Uncharacterized protein</fullName>
    </submittedName>
</protein>
<comment type="caution">
    <text evidence="1">The sequence shown here is derived from an EMBL/GenBank/DDBJ whole genome shotgun (WGS) entry which is preliminary data.</text>
</comment>
<evidence type="ECO:0000313" key="1">
    <source>
        <dbReference type="EMBL" id="KAA1130364.1"/>
    </source>
</evidence>
<sequence length="53" mass="5907">VTFWTYNGIKAIPPLYFQQSLNSLFKILQERVGGASDDAIVDMNPDNSLSPYA</sequence>
<name>A0A5B0S120_PUCGR</name>
<organism evidence="1 2">
    <name type="scientific">Puccinia graminis f. sp. tritici</name>
    <dbReference type="NCBI Taxonomy" id="56615"/>
    <lineage>
        <taxon>Eukaryota</taxon>
        <taxon>Fungi</taxon>
        <taxon>Dikarya</taxon>
        <taxon>Basidiomycota</taxon>
        <taxon>Pucciniomycotina</taxon>
        <taxon>Pucciniomycetes</taxon>
        <taxon>Pucciniales</taxon>
        <taxon>Pucciniaceae</taxon>
        <taxon>Puccinia</taxon>
    </lineage>
</organism>
<accession>A0A5B0S120</accession>
<reference evidence="1 2" key="1">
    <citation type="submission" date="2019-05" db="EMBL/GenBank/DDBJ databases">
        <title>Emergence of the Ug99 lineage of the wheat stem rust pathogen through somatic hybridization.</title>
        <authorList>
            <person name="Li F."/>
            <person name="Upadhyaya N.M."/>
            <person name="Sperschneider J."/>
            <person name="Matny O."/>
            <person name="Nguyen-Phuc H."/>
            <person name="Mago R."/>
            <person name="Raley C."/>
            <person name="Miller M.E."/>
            <person name="Silverstein K.A.T."/>
            <person name="Henningsen E."/>
            <person name="Hirsch C.D."/>
            <person name="Visser B."/>
            <person name="Pretorius Z.A."/>
            <person name="Steffenson B.J."/>
            <person name="Schwessinger B."/>
            <person name="Dodds P.N."/>
            <person name="Figueroa M."/>
        </authorList>
    </citation>
    <scope>NUCLEOTIDE SEQUENCE [LARGE SCALE GENOMIC DNA]</scope>
    <source>
        <strain evidence="1 2">Ug99</strain>
    </source>
</reference>
<evidence type="ECO:0000313" key="2">
    <source>
        <dbReference type="Proteomes" id="UP000325313"/>
    </source>
</evidence>
<dbReference type="EMBL" id="VDEP01000109">
    <property type="protein sequence ID" value="KAA1130364.1"/>
    <property type="molecule type" value="Genomic_DNA"/>
</dbReference>
<gene>
    <name evidence="1" type="ORF">PGTUg99_000015</name>
</gene>
<feature type="non-terminal residue" evidence="1">
    <location>
        <position position="1"/>
    </location>
</feature>